<dbReference type="RefSeq" id="XP_022138291.1">
    <property type="nucleotide sequence ID" value="XM_022282599.1"/>
</dbReference>
<dbReference type="InterPro" id="IPR056428">
    <property type="entry name" value="WH_GTF3C1"/>
</dbReference>
<dbReference type="GeneID" id="111009503"/>
<dbReference type="InterPro" id="IPR056063">
    <property type="entry name" value="DUF7646"/>
</dbReference>
<dbReference type="OrthoDB" id="68020at2759"/>
<feature type="domain" description="DUF7645" evidence="11">
    <location>
        <begin position="931"/>
        <end position="991"/>
    </location>
</feature>
<dbReference type="InterPro" id="IPR056064">
    <property type="entry name" value="DUF7647"/>
</dbReference>
<evidence type="ECO:0000256" key="1">
    <source>
        <dbReference type="ARBA" id="ARBA00004123"/>
    </source>
</evidence>
<dbReference type="InterPro" id="IPR044210">
    <property type="entry name" value="Tfc3-like"/>
</dbReference>
<keyword evidence="5" id="KW-0539">Nucleus</keyword>
<dbReference type="Pfam" id="PF24655">
    <property type="entry name" value="DUF7645"/>
    <property type="match status" value="1"/>
</dbReference>
<gene>
    <name evidence="15" type="primary">LOC111009503</name>
</gene>
<feature type="compositionally biased region" description="Polar residues" evidence="6">
    <location>
        <begin position="1035"/>
        <end position="1045"/>
    </location>
</feature>
<dbReference type="Pfam" id="PF24538">
    <property type="entry name" value="DUF7599"/>
    <property type="match status" value="1"/>
</dbReference>
<dbReference type="InterPro" id="IPR056467">
    <property type="entry name" value="eWH_GTF3C1"/>
</dbReference>
<dbReference type="InterPro" id="IPR056062">
    <property type="entry name" value="DUF7645"/>
</dbReference>
<feature type="region of interest" description="Disordered" evidence="6">
    <location>
        <begin position="1187"/>
        <end position="1213"/>
    </location>
</feature>
<dbReference type="InterPro" id="IPR035625">
    <property type="entry name" value="Tfc3-like_eWH"/>
</dbReference>
<dbReference type="Pfam" id="PF04182">
    <property type="entry name" value="B-block_TFIIIC"/>
    <property type="match status" value="1"/>
</dbReference>
<keyword evidence="4" id="KW-0804">Transcription</keyword>
<dbReference type="PANTHER" id="PTHR15180">
    <property type="entry name" value="GENERAL TRANSCRIPTION FACTOR 3C POLYPEPTIDE 1"/>
    <property type="match status" value="1"/>
</dbReference>
<feature type="compositionally biased region" description="Polar residues" evidence="6">
    <location>
        <begin position="1196"/>
        <end position="1211"/>
    </location>
</feature>
<dbReference type="Pfam" id="PF23704">
    <property type="entry name" value="WHD_GTF3C1_N"/>
    <property type="match status" value="1"/>
</dbReference>
<evidence type="ECO:0000256" key="2">
    <source>
        <dbReference type="ARBA" id="ARBA00022553"/>
    </source>
</evidence>
<dbReference type="Gene3D" id="1.10.10.10">
    <property type="entry name" value="Winged helix-like DNA-binding domain superfamily/Winged helix DNA-binding domain"/>
    <property type="match status" value="1"/>
</dbReference>
<keyword evidence="14" id="KW-1185">Reference proteome</keyword>
<accession>A0A6J1C9C2</accession>
<dbReference type="InterPro" id="IPR036388">
    <property type="entry name" value="WH-like_DNA-bd_sf"/>
</dbReference>
<dbReference type="GO" id="GO:0003677">
    <property type="term" value="F:DNA binding"/>
    <property type="evidence" value="ECO:0007669"/>
    <property type="project" value="UniProtKB-KW"/>
</dbReference>
<dbReference type="CDD" id="cd16169">
    <property type="entry name" value="Tau138_eWH"/>
    <property type="match status" value="1"/>
</dbReference>
<feature type="region of interest" description="Disordered" evidence="6">
    <location>
        <begin position="990"/>
        <end position="1063"/>
    </location>
</feature>
<dbReference type="GO" id="GO:0005634">
    <property type="term" value="C:nucleus"/>
    <property type="evidence" value="ECO:0007669"/>
    <property type="project" value="UniProtKB-SubCell"/>
</dbReference>
<evidence type="ECO:0000259" key="13">
    <source>
        <dbReference type="Pfam" id="PF24658"/>
    </source>
</evidence>
<reference evidence="15" key="1">
    <citation type="submission" date="2025-08" db="UniProtKB">
        <authorList>
            <consortium name="RefSeq"/>
        </authorList>
    </citation>
    <scope>IDENTIFICATION</scope>
    <source>
        <strain evidence="15">OHB3-1</strain>
    </source>
</reference>
<evidence type="ECO:0000256" key="6">
    <source>
        <dbReference type="SAM" id="MobiDB-lite"/>
    </source>
</evidence>
<feature type="domain" description="DUF7647" evidence="13">
    <location>
        <begin position="751"/>
        <end position="930"/>
    </location>
</feature>
<sequence>MDAILSSAVEEICSQGQNGLTFRNLCSRLQPSLSDSGLDLSNGVKAALWTQLLRVPSLQFQADKVAYSAKDPSVQSFEDAERLNLKIVAEDHLRDSFVGLYNVRSAGSNMSAPQRRVLERLAIARKDGVTQNQLAKEFGIEGRNFFYVVKSLECQGLITRQSAVVRTKEALHTGESRNIPIVSTNLMYLHRYAKHLGCQQKFEITVEENNSEHLEDPMESAAVEDGLPGKCVQDVLVKDYLPKMKAICDKLEAANGKVLVVSDIKKDLGYTGSSSGHKAWREVCNRLEKVRIVEVFEAKVNYKSDSCLRLLKKFSPKCFETSNFGRDDSSGYKHHMKFGRKYQVTDQLVELAIEHQIYDMIEASGFEGMTLMEVCKRLGIDHKKNYSRLINMFTRFGMHLQAETHNKCNLYRVWTRGNFKPEYNNQNFHKSQDAKNKIENCSNHIVNVNKRLAQTTSLDGCTNSEDTNLDIASATCRTTDDGKMNREISDKSHGDSEANVGVIGLPQESVFQPECSIPDVNLSSVNTVVETNSGSTKSPTALLRPSVSASYQKYPCLPLTVDSARREQRILERLQDEKFILKGELHRWIIDHETDKSTTTDRRTIVRSINKLQQEGHCKCIDINVPVVTNCGRTRVTQVILHPSVETLSPQLLGEIHDKLRSFEAQSRGHGSKKAKKNALLPVLEGIQRTQYYMYSDIAAVRSEAMRANGFVLAKMIRAKLLHSFLWDYLNCSGGSDGTSSSEIFVHDLKNPHTSCKPFLLEDAIKSIPIELFLQVVGSTKKFDDMLEKCKRGLSLADLAPEEYKHLMDANATGRLSLVIDILRRLKLVRLVAASPDDVNSYGHATLKHALELKPYIEEPVSKDATRSLMIKCPDLRPRIRHDFILSSKQAVNEYWQTLEYCYAAADPRSALLAFPGSAVREVFLFRSWASVRVMTAEQRATLLERVGKRDQSEKLSYSECDNIAKELNLTLEQVLRVYYDRRQQRLNRFEEGTGDQSRQSIKSHSSQRKKLPKERSRKRTRLDVVGRQLDETRVTTFPETSVSSIDKDNQLAANSGEHSTPLQEIFDDDDRLVTLEKFGPNEEDEACSSVAASTMKPNRQRRFIWTDEADRQLIIQYVRYRAAVGAKFSRTNWSSLSNLPAPPANCRKRMAWLNGSTRFRKVVMRLCNILGKRYVKYLEKSKDASSHQDDPKLILTSSKGKGLNRSSSGDSRYYGEIDSQEEQWDDLDDKDVKMALDEVLHCKKMTMLEDSKGVGSVYGDFLDANESEFTTSDNPQSADLVRSKSRSLHQRLKKILSGRHVSKEVFESLAVSNAVELFKLVFLSTSRALEVPNLLAENLRRYSEHDLFSAFSHLREKKTIIGGNSGEPFLLSQVFLHSISKSPFPANTGERASKISKFLHERDKDLVENGINLPADLQCGDIFHLFALVSSGELSISSFLPDDGVGEPEDLRSSKRKVDSCELFGDTQAKKPKLSPAEGEIVSRREKGFPGIMVSACRTTILRTDALELSNSFNCINDQCFGGSDRFHIVPTRKSISFDHMESLCNTDGVVSLIGNYSESPWQTMTAFADCLMSVHCDQEQVSVISPEVFRLVYSAIQLAGDQGLSTEEVSQVANLQGEKLPQVIIDVLQTFRRVLKVNSFDSIRVVDALYRPKYFLTSIAGSNQDHVTPSSVDMIGRTDSQSVLDSENYNVGGKNPENHIADGANSQTEKRKVVGEVHKVTILNLPSDVDSNTKESKTSNMHPHDGLFWSSSGGLNMPILPWINGDGTTNDIVYKGLRRRVLGIVMQNPGILEVDIILRMNVLNPQSSKRLLELMVLDKHLIIRKMYQSTFSGPPGILGILLSRSNRKSKFVFREHYFANPMSTSLL</sequence>
<evidence type="ECO:0000259" key="7">
    <source>
        <dbReference type="Pfam" id="PF04182"/>
    </source>
</evidence>
<evidence type="ECO:0000256" key="4">
    <source>
        <dbReference type="ARBA" id="ARBA00023163"/>
    </source>
</evidence>
<proteinExistence type="predicted"/>
<dbReference type="Pfam" id="PF24657">
    <property type="entry name" value="DUF7646"/>
    <property type="match status" value="1"/>
</dbReference>
<dbReference type="SUPFAM" id="SSF46785">
    <property type="entry name" value="Winged helix' DNA-binding domain"/>
    <property type="match status" value="1"/>
</dbReference>
<name>A0A6J1C9C2_MOMCH</name>
<evidence type="ECO:0000313" key="14">
    <source>
        <dbReference type="Proteomes" id="UP000504603"/>
    </source>
</evidence>
<feature type="domain" description="B-block binding subunit of TFIIIC" evidence="7">
    <location>
        <begin position="112"/>
        <end position="194"/>
    </location>
</feature>
<evidence type="ECO:0000259" key="11">
    <source>
        <dbReference type="Pfam" id="PF24655"/>
    </source>
</evidence>
<keyword evidence="2" id="KW-0597">Phosphoprotein</keyword>
<dbReference type="Proteomes" id="UP000504603">
    <property type="component" value="Unplaced"/>
</dbReference>
<dbReference type="GO" id="GO:0000127">
    <property type="term" value="C:transcription factor TFIIIC complex"/>
    <property type="evidence" value="ECO:0007669"/>
    <property type="project" value="InterPro"/>
</dbReference>
<organism evidence="14 15">
    <name type="scientific">Momordica charantia</name>
    <name type="common">Bitter gourd</name>
    <name type="synonym">Balsam pear</name>
    <dbReference type="NCBI Taxonomy" id="3673"/>
    <lineage>
        <taxon>Eukaryota</taxon>
        <taxon>Viridiplantae</taxon>
        <taxon>Streptophyta</taxon>
        <taxon>Embryophyta</taxon>
        <taxon>Tracheophyta</taxon>
        <taxon>Spermatophyta</taxon>
        <taxon>Magnoliopsida</taxon>
        <taxon>eudicotyledons</taxon>
        <taxon>Gunneridae</taxon>
        <taxon>Pentapetalae</taxon>
        <taxon>rosids</taxon>
        <taxon>fabids</taxon>
        <taxon>Cucurbitales</taxon>
        <taxon>Cucurbitaceae</taxon>
        <taxon>Momordiceae</taxon>
        <taxon>Momordica</taxon>
    </lineage>
</organism>
<dbReference type="PANTHER" id="PTHR15180:SF1">
    <property type="entry name" value="GENERAL TRANSCRIPTION FACTOR 3C POLYPEPTIDE 1"/>
    <property type="match status" value="1"/>
</dbReference>
<feature type="compositionally biased region" description="Polar residues" evidence="6">
    <location>
        <begin position="1052"/>
        <end position="1063"/>
    </location>
</feature>
<protein>
    <submittedName>
        <fullName evidence="15">Uncharacterized protein LOC111009503</fullName>
    </submittedName>
</protein>
<feature type="domain" description="GTF3C1 extended winged-helix" evidence="9">
    <location>
        <begin position="559"/>
        <end position="668"/>
    </location>
</feature>
<dbReference type="Pfam" id="PF24658">
    <property type="entry name" value="DUF7647"/>
    <property type="match status" value="1"/>
</dbReference>
<feature type="compositionally biased region" description="Basic residues" evidence="6">
    <location>
        <begin position="1006"/>
        <end position="1021"/>
    </location>
</feature>
<feature type="compositionally biased region" description="Basic and acidic residues" evidence="6">
    <location>
        <begin position="1022"/>
        <end position="1034"/>
    </location>
</feature>
<dbReference type="Pfam" id="PF24101">
    <property type="entry name" value="WHD_GTF3C1"/>
    <property type="match status" value="1"/>
</dbReference>
<evidence type="ECO:0000259" key="8">
    <source>
        <dbReference type="Pfam" id="PF23704"/>
    </source>
</evidence>
<feature type="domain" description="DUF7599" evidence="10">
    <location>
        <begin position="238"/>
        <end position="321"/>
    </location>
</feature>
<evidence type="ECO:0000256" key="5">
    <source>
        <dbReference type="ARBA" id="ARBA00023242"/>
    </source>
</evidence>
<evidence type="ECO:0000259" key="9">
    <source>
        <dbReference type="Pfam" id="PF24101"/>
    </source>
</evidence>
<evidence type="ECO:0000259" key="12">
    <source>
        <dbReference type="Pfam" id="PF24657"/>
    </source>
</evidence>
<comment type="subcellular location">
    <subcellularLocation>
        <location evidence="1">Nucleus</location>
    </subcellularLocation>
</comment>
<dbReference type="InterPro" id="IPR036390">
    <property type="entry name" value="WH_DNA-bd_sf"/>
</dbReference>
<dbReference type="GO" id="GO:0042791">
    <property type="term" value="P:5S class rRNA transcription by RNA polymerase III"/>
    <property type="evidence" value="ECO:0007669"/>
    <property type="project" value="TreeGrafter"/>
</dbReference>
<feature type="compositionally biased region" description="Polar residues" evidence="6">
    <location>
        <begin position="995"/>
        <end position="1005"/>
    </location>
</feature>
<evidence type="ECO:0000259" key="10">
    <source>
        <dbReference type="Pfam" id="PF24538"/>
    </source>
</evidence>
<feature type="domain" description="DUF7646" evidence="12">
    <location>
        <begin position="339"/>
        <end position="422"/>
    </location>
</feature>
<dbReference type="InterPro" id="IPR007309">
    <property type="entry name" value="TFIIIC_Bblock-bd"/>
</dbReference>
<evidence type="ECO:0000256" key="3">
    <source>
        <dbReference type="ARBA" id="ARBA00023125"/>
    </source>
</evidence>
<feature type="domain" description="General transcription factor 3C polypeptide 1 winged-helix" evidence="8">
    <location>
        <begin position="1"/>
        <end position="101"/>
    </location>
</feature>
<dbReference type="GO" id="GO:0006384">
    <property type="term" value="P:transcription initiation at RNA polymerase III promoter"/>
    <property type="evidence" value="ECO:0007669"/>
    <property type="project" value="InterPro"/>
</dbReference>
<keyword evidence="3" id="KW-0238">DNA-binding</keyword>
<dbReference type="KEGG" id="mcha:111009503"/>
<dbReference type="InterPro" id="IPR056020">
    <property type="entry name" value="DUF7599"/>
</dbReference>
<feature type="region of interest" description="Disordered" evidence="6">
    <location>
        <begin position="1690"/>
        <end position="1711"/>
    </location>
</feature>
<evidence type="ECO:0000313" key="15">
    <source>
        <dbReference type="RefSeq" id="XP_022138291.1"/>
    </source>
</evidence>